<evidence type="ECO:0000256" key="2">
    <source>
        <dbReference type="ARBA" id="ARBA00009836"/>
    </source>
</evidence>
<reference evidence="7" key="1">
    <citation type="submission" date="2023-11" db="EMBL/GenBank/DDBJ databases">
        <authorList>
            <person name="De Vega J J."/>
            <person name="De Vega J J."/>
        </authorList>
    </citation>
    <scope>NUCLEOTIDE SEQUENCE</scope>
</reference>
<dbReference type="PANTHER" id="PTHR12684:SF2">
    <property type="entry name" value="TRNA 2'-PHOSPHOTRANSFERASE 1"/>
    <property type="match status" value="1"/>
</dbReference>
<comment type="caution">
    <text evidence="7">The sequence shown here is derived from an EMBL/GenBank/DDBJ whole genome shotgun (WGS) entry which is preliminary data.</text>
</comment>
<comment type="catalytic activity">
    <reaction evidence="6">
        <text>2'-phospho-[ligated tRNA] + NAD(+) = mature tRNA + ADP-alpha-D-ribose 1'',2''-cyclic phosphate + nicotinamide</text>
        <dbReference type="Rhea" id="RHEA:23324"/>
        <dbReference type="Rhea" id="RHEA-COMP:11106"/>
        <dbReference type="Rhea" id="RHEA-COMP:11107"/>
        <dbReference type="ChEBI" id="CHEBI:17154"/>
        <dbReference type="ChEBI" id="CHEBI:57540"/>
        <dbReference type="ChEBI" id="CHEBI:76596"/>
        <dbReference type="ChEBI" id="CHEBI:82883"/>
        <dbReference type="ChEBI" id="CHEBI:85027"/>
        <dbReference type="EC" id="2.7.1.160"/>
    </reaction>
</comment>
<comment type="function">
    <text evidence="1">Catalyzes the last step of tRNA splicing, the transfer of the splice junction 2'-phosphate from ligated tRNA to NAD to produce ADP-ribose 1''-2'' cyclic phosphate.</text>
</comment>
<dbReference type="SUPFAM" id="SSF56399">
    <property type="entry name" value="ADP-ribosylation"/>
    <property type="match status" value="1"/>
</dbReference>
<organism evidence="7 8">
    <name type="scientific">Mycena citricolor</name>
    <dbReference type="NCBI Taxonomy" id="2018698"/>
    <lineage>
        <taxon>Eukaryota</taxon>
        <taxon>Fungi</taxon>
        <taxon>Dikarya</taxon>
        <taxon>Basidiomycota</taxon>
        <taxon>Agaricomycotina</taxon>
        <taxon>Agaricomycetes</taxon>
        <taxon>Agaricomycetidae</taxon>
        <taxon>Agaricales</taxon>
        <taxon>Marasmiineae</taxon>
        <taxon>Mycenaceae</taxon>
        <taxon>Mycena</taxon>
    </lineage>
</organism>
<comment type="similarity">
    <text evidence="2">Belongs to the KptA/TPT1 family.</text>
</comment>
<dbReference type="Pfam" id="PF01885">
    <property type="entry name" value="PTS_2-RNA"/>
    <property type="match status" value="1"/>
</dbReference>
<dbReference type="Gene3D" id="3.20.170.30">
    <property type="match status" value="1"/>
</dbReference>
<keyword evidence="8" id="KW-1185">Reference proteome</keyword>
<evidence type="ECO:0000313" key="8">
    <source>
        <dbReference type="Proteomes" id="UP001295794"/>
    </source>
</evidence>
<dbReference type="GO" id="GO:0006388">
    <property type="term" value="P:tRNA splicing, via endonucleolytic cleavage and ligation"/>
    <property type="evidence" value="ECO:0007669"/>
    <property type="project" value="TreeGrafter"/>
</dbReference>
<sequence length="267" mass="29331">VYSAQGILIQFARLSTIAIMRNLGALVQKRWPHLSAAVLLNPEFTTRTYTTCPQSGSKQSLAQSLRASTALSRELSYLLRHGAEREGLPIRVDGYVSVDSLLKHRAFRGTTLQELMHIVETDGKARYSLVLEDGLWWVRANQGHSMPGMVLDLKRITSAAEVPMAVHGTTLAAWRQISSEGISRMTRQHIHLAQGLTGTVISGMRSSSEILIFIDVERALDAGIAFFVSSNGVVLSPGNEAGYIAPRLFSDVRRAKSNGAVPRWPRP</sequence>
<dbReference type="AlphaFoldDB" id="A0AAD2Q4N9"/>
<evidence type="ECO:0000313" key="7">
    <source>
        <dbReference type="EMBL" id="CAK5273762.1"/>
    </source>
</evidence>
<dbReference type="InterPro" id="IPR002745">
    <property type="entry name" value="Ptrans_KptA/Tpt1"/>
</dbReference>
<protein>
    <recommendedName>
        <fullName evidence="3">2'-phosphotransferase</fullName>
        <ecNumber evidence="3">2.7.1.160</ecNumber>
    </recommendedName>
</protein>
<evidence type="ECO:0000256" key="4">
    <source>
        <dbReference type="ARBA" id="ARBA00022679"/>
    </source>
</evidence>
<accession>A0AAD2Q4N9</accession>
<dbReference type="EC" id="2.7.1.160" evidence="3"/>
<evidence type="ECO:0000256" key="1">
    <source>
        <dbReference type="ARBA" id="ARBA00003343"/>
    </source>
</evidence>
<name>A0AAD2Q4N9_9AGAR</name>
<dbReference type="Proteomes" id="UP001295794">
    <property type="component" value="Unassembled WGS sequence"/>
</dbReference>
<feature type="non-terminal residue" evidence="7">
    <location>
        <position position="1"/>
    </location>
</feature>
<gene>
    <name evidence="7" type="ORF">MYCIT1_LOCUS20445</name>
</gene>
<dbReference type="PANTHER" id="PTHR12684">
    <property type="entry name" value="PUTATIVE PHOSPHOTRANSFERASE"/>
    <property type="match status" value="1"/>
</dbReference>
<dbReference type="Gene3D" id="1.10.10.970">
    <property type="entry name" value="RNA 2'-phosphotransferase, Tpt1/KptA family, N-terminal domain"/>
    <property type="match status" value="1"/>
</dbReference>
<keyword evidence="4" id="KW-0808">Transferase</keyword>
<keyword evidence="5" id="KW-0520">NAD</keyword>
<evidence type="ECO:0000256" key="5">
    <source>
        <dbReference type="ARBA" id="ARBA00023027"/>
    </source>
</evidence>
<proteinExistence type="inferred from homology"/>
<evidence type="ECO:0000256" key="3">
    <source>
        <dbReference type="ARBA" id="ARBA00012007"/>
    </source>
</evidence>
<dbReference type="GO" id="GO:0000215">
    <property type="term" value="F:tRNA 2'-phosphotransferase activity"/>
    <property type="evidence" value="ECO:0007669"/>
    <property type="project" value="UniProtKB-EC"/>
</dbReference>
<dbReference type="InterPro" id="IPR042081">
    <property type="entry name" value="RNA_2'-PTrans_C"/>
</dbReference>
<dbReference type="InterPro" id="IPR042080">
    <property type="entry name" value="RNA_2'-PTrans_N"/>
</dbReference>
<dbReference type="EMBL" id="CAVNYO010000399">
    <property type="protein sequence ID" value="CAK5273762.1"/>
    <property type="molecule type" value="Genomic_DNA"/>
</dbReference>
<evidence type="ECO:0000256" key="6">
    <source>
        <dbReference type="ARBA" id="ARBA00047949"/>
    </source>
</evidence>